<reference evidence="2" key="1">
    <citation type="submission" date="2023-08" db="EMBL/GenBank/DDBJ databases">
        <title>A de novo genome assembly of Solanum verrucosum Schlechtendal, a Mexican diploid species geographically isolated from the other diploid A-genome species in potato relatives.</title>
        <authorList>
            <person name="Hosaka K."/>
        </authorList>
    </citation>
    <scope>NUCLEOTIDE SEQUENCE</scope>
    <source>
        <tissue evidence="2">Young leaves</tissue>
    </source>
</reference>
<keyword evidence="1" id="KW-0732">Signal</keyword>
<proteinExistence type="predicted"/>
<dbReference type="EMBL" id="CP133613">
    <property type="protein sequence ID" value="WMV17321.1"/>
    <property type="molecule type" value="Genomic_DNA"/>
</dbReference>
<evidence type="ECO:0000256" key="1">
    <source>
        <dbReference type="SAM" id="SignalP"/>
    </source>
</evidence>
<evidence type="ECO:0008006" key="4">
    <source>
        <dbReference type="Google" id="ProtNLM"/>
    </source>
</evidence>
<evidence type="ECO:0000313" key="3">
    <source>
        <dbReference type="Proteomes" id="UP001234989"/>
    </source>
</evidence>
<dbReference type="InterPro" id="IPR045272">
    <property type="entry name" value="ANXUR1/2-like"/>
</dbReference>
<sequence>MLAIALISFLFSRLIMATVSTTPLYNATVFVLLNCGAPSATIDETDDRQWDTDTHFPNFLPSNFSSISTTATPSEKHPSVKRISYTIGARIMKSRFTYTFRVSPGAKFLRLYFYPANYSGFNKAESFFSITVNHLTLLSNFSSRCSYRFE</sequence>
<gene>
    <name evidence="2" type="ORF">MTR67_010706</name>
</gene>
<feature type="signal peptide" evidence="1">
    <location>
        <begin position="1"/>
        <end position="17"/>
    </location>
</feature>
<dbReference type="Proteomes" id="UP001234989">
    <property type="component" value="Chromosome 2"/>
</dbReference>
<evidence type="ECO:0000313" key="2">
    <source>
        <dbReference type="EMBL" id="WMV17321.1"/>
    </source>
</evidence>
<dbReference type="Gene3D" id="2.60.120.430">
    <property type="entry name" value="Galactose-binding lectin"/>
    <property type="match status" value="1"/>
</dbReference>
<feature type="chain" id="PRO_5042063915" description="Malectin-like domain-containing protein" evidence="1">
    <location>
        <begin position="18"/>
        <end position="150"/>
    </location>
</feature>
<dbReference type="GO" id="GO:0004714">
    <property type="term" value="F:transmembrane receptor protein tyrosine kinase activity"/>
    <property type="evidence" value="ECO:0007669"/>
    <property type="project" value="InterPro"/>
</dbReference>
<organism evidence="2 3">
    <name type="scientific">Solanum verrucosum</name>
    <dbReference type="NCBI Taxonomy" id="315347"/>
    <lineage>
        <taxon>Eukaryota</taxon>
        <taxon>Viridiplantae</taxon>
        <taxon>Streptophyta</taxon>
        <taxon>Embryophyta</taxon>
        <taxon>Tracheophyta</taxon>
        <taxon>Spermatophyta</taxon>
        <taxon>Magnoliopsida</taxon>
        <taxon>eudicotyledons</taxon>
        <taxon>Gunneridae</taxon>
        <taxon>Pentapetalae</taxon>
        <taxon>asterids</taxon>
        <taxon>lamiids</taxon>
        <taxon>Solanales</taxon>
        <taxon>Solanaceae</taxon>
        <taxon>Solanoideae</taxon>
        <taxon>Solaneae</taxon>
        <taxon>Solanum</taxon>
    </lineage>
</organism>
<protein>
    <recommendedName>
        <fullName evidence="4">Malectin-like domain-containing protein</fullName>
    </recommendedName>
</protein>
<name>A0AAF0QB96_SOLVR</name>
<keyword evidence="3" id="KW-1185">Reference proteome</keyword>
<dbReference type="PANTHER" id="PTHR34590:SF5">
    <property type="entry name" value="OS04G0586500 PROTEIN"/>
    <property type="match status" value="1"/>
</dbReference>
<dbReference type="AlphaFoldDB" id="A0AAF0QB96"/>
<accession>A0AAF0QB96</accession>
<dbReference type="FunFam" id="2.60.120.430:FF:000003">
    <property type="entry name" value="FERONIA receptor-like kinase"/>
    <property type="match status" value="1"/>
</dbReference>
<dbReference type="PANTHER" id="PTHR34590">
    <property type="entry name" value="OS03G0124300 PROTEIN-RELATED"/>
    <property type="match status" value="1"/>
</dbReference>